<sequence length="136" mass="14404">MARDSGVVAVPMRRLMLATGDMPEEAPLFQMERKGKRGGRVPMTHVALVAGLKELAGQVGLDPARYAGHSLRRGGTTTALRLQVDWLYIELQGEWKSNCYERAGGAPATGIEGGMPADGSAEDALKAGGTTRGVRP</sequence>
<gene>
    <name evidence="3" type="ORF">CYMTET_52804</name>
</gene>
<evidence type="ECO:0000256" key="1">
    <source>
        <dbReference type="ARBA" id="ARBA00023172"/>
    </source>
</evidence>
<keyword evidence="4" id="KW-1185">Reference proteome</keyword>
<dbReference type="PANTHER" id="PTHR34605:SF4">
    <property type="entry name" value="DNA ADENINE METHYLTRANSFERASE"/>
    <property type="match status" value="1"/>
</dbReference>
<feature type="region of interest" description="Disordered" evidence="2">
    <location>
        <begin position="110"/>
        <end position="136"/>
    </location>
</feature>
<evidence type="ECO:0000313" key="3">
    <source>
        <dbReference type="EMBL" id="KAK3237095.1"/>
    </source>
</evidence>
<dbReference type="PANTHER" id="PTHR34605">
    <property type="entry name" value="PHAGE_INTEGRASE DOMAIN-CONTAINING PROTEIN"/>
    <property type="match status" value="1"/>
</dbReference>
<reference evidence="3 4" key="1">
    <citation type="journal article" date="2015" name="Genome Biol. Evol.">
        <title>Comparative Genomics of a Bacterivorous Green Alga Reveals Evolutionary Causalities and Consequences of Phago-Mixotrophic Mode of Nutrition.</title>
        <authorList>
            <person name="Burns J.A."/>
            <person name="Paasch A."/>
            <person name="Narechania A."/>
            <person name="Kim E."/>
        </authorList>
    </citation>
    <scope>NUCLEOTIDE SEQUENCE [LARGE SCALE GENOMIC DNA]</scope>
    <source>
        <strain evidence="3 4">PLY_AMNH</strain>
    </source>
</reference>
<protein>
    <recommendedName>
        <fullName evidence="5">Tyr recombinase domain-containing protein</fullName>
    </recommendedName>
</protein>
<name>A0AAE0BJN4_9CHLO</name>
<comment type="caution">
    <text evidence="3">The sequence shown here is derived from an EMBL/GenBank/DDBJ whole genome shotgun (WGS) entry which is preliminary data.</text>
</comment>
<evidence type="ECO:0008006" key="5">
    <source>
        <dbReference type="Google" id="ProtNLM"/>
    </source>
</evidence>
<organism evidence="3 4">
    <name type="scientific">Cymbomonas tetramitiformis</name>
    <dbReference type="NCBI Taxonomy" id="36881"/>
    <lineage>
        <taxon>Eukaryota</taxon>
        <taxon>Viridiplantae</taxon>
        <taxon>Chlorophyta</taxon>
        <taxon>Pyramimonadophyceae</taxon>
        <taxon>Pyramimonadales</taxon>
        <taxon>Pyramimonadaceae</taxon>
        <taxon>Cymbomonas</taxon>
    </lineage>
</organism>
<accession>A0AAE0BJN4</accession>
<dbReference type="InterPro" id="IPR052925">
    <property type="entry name" value="Phage_Integrase-like_Recomb"/>
</dbReference>
<dbReference type="GO" id="GO:0003677">
    <property type="term" value="F:DNA binding"/>
    <property type="evidence" value="ECO:0007669"/>
    <property type="project" value="InterPro"/>
</dbReference>
<dbReference type="Gene3D" id="1.10.443.10">
    <property type="entry name" value="Intergrase catalytic core"/>
    <property type="match status" value="1"/>
</dbReference>
<proteinExistence type="predicted"/>
<evidence type="ECO:0000313" key="4">
    <source>
        <dbReference type="Proteomes" id="UP001190700"/>
    </source>
</evidence>
<keyword evidence="1" id="KW-0233">DNA recombination</keyword>
<dbReference type="Proteomes" id="UP001190700">
    <property type="component" value="Unassembled WGS sequence"/>
</dbReference>
<dbReference type="InterPro" id="IPR013762">
    <property type="entry name" value="Integrase-like_cat_sf"/>
</dbReference>
<dbReference type="InterPro" id="IPR011010">
    <property type="entry name" value="DNA_brk_join_enz"/>
</dbReference>
<dbReference type="EMBL" id="LGRX02034703">
    <property type="protein sequence ID" value="KAK3237095.1"/>
    <property type="molecule type" value="Genomic_DNA"/>
</dbReference>
<dbReference type="GO" id="GO:0006310">
    <property type="term" value="P:DNA recombination"/>
    <property type="evidence" value="ECO:0007669"/>
    <property type="project" value="UniProtKB-KW"/>
</dbReference>
<dbReference type="AlphaFoldDB" id="A0AAE0BJN4"/>
<dbReference type="GO" id="GO:0015074">
    <property type="term" value="P:DNA integration"/>
    <property type="evidence" value="ECO:0007669"/>
    <property type="project" value="InterPro"/>
</dbReference>
<dbReference type="SUPFAM" id="SSF56349">
    <property type="entry name" value="DNA breaking-rejoining enzymes"/>
    <property type="match status" value="1"/>
</dbReference>
<evidence type="ECO:0000256" key="2">
    <source>
        <dbReference type="SAM" id="MobiDB-lite"/>
    </source>
</evidence>